<sequence length="120" mass="12332">MKDVGNAIQSGIDMVNAVADCTQTWATGDGAPPFSPGNDHADNAIGVGTDLLGDAIDGDKRINHAGGAVLEAYALTTMFATGLEAYLQEPAESWANIVDIGSCVEQKGRDVGNAVVKVGR</sequence>
<dbReference type="AlphaFoldDB" id="A0A3N2CZJ5"/>
<dbReference type="EMBL" id="RKHO01000001">
    <property type="protein sequence ID" value="ROR92961.1"/>
    <property type="molecule type" value="Genomic_DNA"/>
</dbReference>
<protein>
    <submittedName>
        <fullName evidence="1">Uncharacterized protein</fullName>
    </submittedName>
</protein>
<accession>A0A3N2CZJ5</accession>
<gene>
    <name evidence="1" type="ORF">EDD33_3866</name>
</gene>
<reference evidence="1 2" key="1">
    <citation type="submission" date="2018-11" db="EMBL/GenBank/DDBJ databases">
        <title>Sequencing the genomes of 1000 actinobacteria strains.</title>
        <authorList>
            <person name="Klenk H.-P."/>
        </authorList>
    </citation>
    <scope>NUCLEOTIDE SEQUENCE [LARGE SCALE GENOMIC DNA]</scope>
    <source>
        <strain evidence="1 2">DSM 12652</strain>
    </source>
</reference>
<evidence type="ECO:0000313" key="1">
    <source>
        <dbReference type="EMBL" id="ROR92961.1"/>
    </source>
</evidence>
<dbReference type="RefSeq" id="WP_123392670.1">
    <property type="nucleotide sequence ID" value="NZ_RKHO01000001.1"/>
</dbReference>
<comment type="caution">
    <text evidence="1">The sequence shown here is derived from an EMBL/GenBank/DDBJ whole genome shotgun (WGS) entry which is preliminary data.</text>
</comment>
<keyword evidence="2" id="KW-1185">Reference proteome</keyword>
<organism evidence="1 2">
    <name type="scientific">Nocardioides aurantiacus</name>
    <dbReference type="NCBI Taxonomy" id="86796"/>
    <lineage>
        <taxon>Bacteria</taxon>
        <taxon>Bacillati</taxon>
        <taxon>Actinomycetota</taxon>
        <taxon>Actinomycetes</taxon>
        <taxon>Propionibacteriales</taxon>
        <taxon>Nocardioidaceae</taxon>
        <taxon>Nocardioides</taxon>
    </lineage>
</organism>
<proteinExistence type="predicted"/>
<evidence type="ECO:0000313" key="2">
    <source>
        <dbReference type="Proteomes" id="UP000281738"/>
    </source>
</evidence>
<dbReference type="Proteomes" id="UP000281738">
    <property type="component" value="Unassembled WGS sequence"/>
</dbReference>
<name>A0A3N2CZJ5_9ACTN</name>